<dbReference type="AlphaFoldDB" id="A0A6J0PE32"/>
<protein>
    <submittedName>
        <fullName evidence="3">Uncharacterized protein LOC109505320</fullName>
    </submittedName>
</protein>
<dbReference type="PANTHER" id="PTHR37610">
    <property type="entry name" value="CCHC-TYPE DOMAIN-CONTAINING PROTEIN"/>
    <property type="match status" value="1"/>
</dbReference>
<feature type="domain" description="Retrotransposon Copia-like N-terminal" evidence="1">
    <location>
        <begin position="23"/>
        <end position="65"/>
    </location>
</feature>
<dbReference type="PANTHER" id="PTHR37610:SF97">
    <property type="entry name" value="RETROTRANSPOSON GAG DOMAIN-CONTAINING PROTEIN"/>
    <property type="match status" value="1"/>
</dbReference>
<organism evidence="2 3">
    <name type="scientific">Elaeis guineensis var. tenera</name>
    <name type="common">Oil palm</name>
    <dbReference type="NCBI Taxonomy" id="51953"/>
    <lineage>
        <taxon>Eukaryota</taxon>
        <taxon>Viridiplantae</taxon>
        <taxon>Streptophyta</taxon>
        <taxon>Embryophyta</taxon>
        <taxon>Tracheophyta</taxon>
        <taxon>Spermatophyta</taxon>
        <taxon>Magnoliopsida</taxon>
        <taxon>Liliopsida</taxon>
        <taxon>Arecaceae</taxon>
        <taxon>Arecoideae</taxon>
        <taxon>Cocoseae</taxon>
        <taxon>Elaeidinae</taxon>
        <taxon>Elaeis</taxon>
    </lineage>
</organism>
<proteinExistence type="predicted"/>
<dbReference type="Proteomes" id="UP000504607">
    <property type="component" value="Unplaced"/>
</dbReference>
<evidence type="ECO:0000313" key="3">
    <source>
        <dbReference type="RefSeq" id="XP_019703350.1"/>
    </source>
</evidence>
<dbReference type="InterPro" id="IPR029472">
    <property type="entry name" value="Copia-like_N"/>
</dbReference>
<dbReference type="InParanoid" id="A0A6J0PE32"/>
<keyword evidence="2" id="KW-1185">Reference proteome</keyword>
<name>A0A6J0PE32_ELAGV</name>
<gene>
    <name evidence="3" type="primary">LOC109505320</name>
</gene>
<reference evidence="3" key="1">
    <citation type="submission" date="2025-08" db="UniProtKB">
        <authorList>
            <consortium name="RefSeq"/>
        </authorList>
    </citation>
    <scope>IDENTIFICATION</scope>
</reference>
<evidence type="ECO:0000259" key="1">
    <source>
        <dbReference type="Pfam" id="PF14244"/>
    </source>
</evidence>
<dbReference type="Pfam" id="PF14244">
    <property type="entry name" value="Retrotran_gag_3"/>
    <property type="match status" value="1"/>
</dbReference>
<evidence type="ECO:0000313" key="2">
    <source>
        <dbReference type="Proteomes" id="UP000504607"/>
    </source>
</evidence>
<sequence>MVDGSSSILNAAHDPASSYFISPSENPGNAFVTSLLKGPNYPAWRRAIMTALRAKRKIRFVDGTLARSIDRSWDHFLWDTCNSMVDLEERYSQGNAPRIHELKTQIWSFRQGNDMTIAAYYAHLRGLWEKLTTYSKVPTCSCGATREIQVEKEEERLHQFLFGLKDSYDMLRDQLLFMEPLPTVNKAYALLIRGEKQKEVTAVRTSQPEAAALAVKPMTERANKEIGSKERNKKYF</sequence>
<dbReference type="OrthoDB" id="779197at2759"/>
<accession>A0A6J0PE32</accession>
<dbReference type="RefSeq" id="XP_019703350.1">
    <property type="nucleotide sequence ID" value="XM_019847791.1"/>
</dbReference>